<protein>
    <recommendedName>
        <fullName evidence="9">AAA+ ATPase domain-containing protein</fullName>
    </recommendedName>
</protein>
<name>A0A835WA63_CHLIN</name>
<dbReference type="PANTHER" id="PTHR45644:SF56">
    <property type="entry name" value="AAA ATPASE, PUTATIVE (AFU_ORTHOLOGUE AFUA_2G12920)-RELATED"/>
    <property type="match status" value="1"/>
</dbReference>
<dbReference type="AlphaFoldDB" id="A0A835WA63"/>
<evidence type="ECO:0000259" key="9">
    <source>
        <dbReference type="SMART" id="SM00382"/>
    </source>
</evidence>
<evidence type="ECO:0000256" key="8">
    <source>
        <dbReference type="SAM" id="MobiDB-lite"/>
    </source>
</evidence>
<reference evidence="10" key="1">
    <citation type="journal article" date="2020" name="bioRxiv">
        <title>Comparative genomics of Chlamydomonas.</title>
        <authorList>
            <person name="Craig R.J."/>
            <person name="Hasan A.R."/>
            <person name="Ness R.W."/>
            <person name="Keightley P.D."/>
        </authorList>
    </citation>
    <scope>NUCLEOTIDE SEQUENCE</scope>
    <source>
        <strain evidence="10">SAG 7.73</strain>
    </source>
</reference>
<dbReference type="GO" id="GO:0016887">
    <property type="term" value="F:ATP hydrolysis activity"/>
    <property type="evidence" value="ECO:0007669"/>
    <property type="project" value="InterPro"/>
</dbReference>
<dbReference type="SMART" id="SM00382">
    <property type="entry name" value="AAA"/>
    <property type="match status" value="1"/>
</dbReference>
<evidence type="ECO:0000256" key="4">
    <source>
        <dbReference type="ARBA" id="ARBA00022741"/>
    </source>
</evidence>
<dbReference type="InterPro" id="IPR003960">
    <property type="entry name" value="ATPase_AAA_CS"/>
</dbReference>
<keyword evidence="6" id="KW-0496">Mitochondrion</keyword>
<keyword evidence="5 7" id="KW-0067">ATP-binding</keyword>
<keyword evidence="4 7" id="KW-0547">Nucleotide-binding</keyword>
<dbReference type="Gene3D" id="3.40.50.300">
    <property type="entry name" value="P-loop containing nucleotide triphosphate hydrolases"/>
    <property type="match status" value="1"/>
</dbReference>
<evidence type="ECO:0000256" key="3">
    <source>
        <dbReference type="ARBA" id="ARBA00022490"/>
    </source>
</evidence>
<dbReference type="InterPro" id="IPR027417">
    <property type="entry name" value="P-loop_NTPase"/>
</dbReference>
<evidence type="ECO:0000256" key="7">
    <source>
        <dbReference type="RuleBase" id="RU003651"/>
    </source>
</evidence>
<proteinExistence type="inferred from homology"/>
<evidence type="ECO:0000313" key="11">
    <source>
        <dbReference type="Proteomes" id="UP000650467"/>
    </source>
</evidence>
<dbReference type="OrthoDB" id="10254455at2759"/>
<keyword evidence="11" id="KW-1185">Reference proteome</keyword>
<dbReference type="PROSITE" id="PS00674">
    <property type="entry name" value="AAA"/>
    <property type="match status" value="1"/>
</dbReference>
<organism evidence="10 11">
    <name type="scientific">Chlamydomonas incerta</name>
    <dbReference type="NCBI Taxonomy" id="51695"/>
    <lineage>
        <taxon>Eukaryota</taxon>
        <taxon>Viridiplantae</taxon>
        <taxon>Chlorophyta</taxon>
        <taxon>core chlorophytes</taxon>
        <taxon>Chlorophyceae</taxon>
        <taxon>CS clade</taxon>
        <taxon>Chlamydomonadales</taxon>
        <taxon>Chlamydomonadaceae</taxon>
        <taxon>Chlamydomonas</taxon>
    </lineage>
</organism>
<evidence type="ECO:0000256" key="1">
    <source>
        <dbReference type="ARBA" id="ARBA00004173"/>
    </source>
</evidence>
<feature type="compositionally biased region" description="Low complexity" evidence="8">
    <location>
        <begin position="351"/>
        <end position="365"/>
    </location>
</feature>
<comment type="subcellular location">
    <subcellularLocation>
        <location evidence="2">Cytoplasm</location>
    </subcellularLocation>
    <subcellularLocation>
        <location evidence="1">Mitochondrion</location>
    </subcellularLocation>
</comment>
<feature type="domain" description="AAA+ ATPase" evidence="9">
    <location>
        <begin position="117"/>
        <end position="252"/>
    </location>
</feature>
<dbReference type="GO" id="GO:0005741">
    <property type="term" value="C:mitochondrial outer membrane"/>
    <property type="evidence" value="ECO:0007669"/>
    <property type="project" value="TreeGrafter"/>
</dbReference>
<comment type="caution">
    <text evidence="10">The sequence shown here is derived from an EMBL/GenBank/DDBJ whole genome shotgun (WGS) entry which is preliminary data.</text>
</comment>
<dbReference type="PANTHER" id="PTHR45644">
    <property type="entry name" value="AAA ATPASE, PUTATIVE (AFU_ORTHOLOGUE AFUA_2G12920)-RELATED-RELATED"/>
    <property type="match status" value="1"/>
</dbReference>
<dbReference type="GO" id="GO:0005524">
    <property type="term" value="F:ATP binding"/>
    <property type="evidence" value="ECO:0007669"/>
    <property type="project" value="UniProtKB-KW"/>
</dbReference>
<dbReference type="SUPFAM" id="SSF52540">
    <property type="entry name" value="P-loop containing nucleoside triphosphate hydrolases"/>
    <property type="match status" value="1"/>
</dbReference>
<sequence length="494" mass="51728">MEVGHRHRRLWLEVATQAVALGAMIWGLKICLQYLDPYREQREQAKKRAAFLKRHLGRTLELNEFEQLLAAQVMNPDHIEVEMGDVSGLEDIVADLETKVLYPLLRPELYRTTLWKQAKGVLLYGPPGTGKTMLAKALAKQSHCFFLNITASSIMSKWLGDANRLVRAVFSLAAKMEPCIIFIDEVDAMLGKRGQSSEHEATLQVKTEFMQLWDGMESSRGQRVVVMGATNRPWMVDEAVLRRFTLMYEVGLPGPAQRRSILTGYLRKHNSEVPGSVAPELLAAAEDEVPSSPGPSPSGAAGAAGTSEEAAQPPPRGVAGLGNGLSASSAGAAAASGGAAGAAKARSIPHAPASKAAAKPPAAAAAPPPRGSALDGIIAATDGFSGSDLLELCSQAAQAVLAEHLHTLQQGGREDAPLRALLRSDLEAALAHVRPSSHRADEYSGRVSGGSFLNGGAGGDGAGGVFNPADLSAALSLLLQLRGAGAPGGSGGSA</sequence>
<evidence type="ECO:0000256" key="2">
    <source>
        <dbReference type="ARBA" id="ARBA00004496"/>
    </source>
</evidence>
<evidence type="ECO:0000256" key="5">
    <source>
        <dbReference type="ARBA" id="ARBA00022840"/>
    </source>
</evidence>
<evidence type="ECO:0000313" key="10">
    <source>
        <dbReference type="EMBL" id="KAG2443614.1"/>
    </source>
</evidence>
<dbReference type="Proteomes" id="UP000650467">
    <property type="component" value="Unassembled WGS sequence"/>
</dbReference>
<dbReference type="Gene3D" id="1.10.8.60">
    <property type="match status" value="2"/>
</dbReference>
<comment type="similarity">
    <text evidence="7">Belongs to the AAA ATPase family.</text>
</comment>
<dbReference type="EMBL" id="JAEHOC010000003">
    <property type="protein sequence ID" value="KAG2443614.1"/>
    <property type="molecule type" value="Genomic_DNA"/>
</dbReference>
<dbReference type="InterPro" id="IPR003959">
    <property type="entry name" value="ATPase_AAA_core"/>
</dbReference>
<accession>A0A835WA63</accession>
<keyword evidence="3" id="KW-0963">Cytoplasm</keyword>
<feature type="region of interest" description="Disordered" evidence="8">
    <location>
        <begin position="351"/>
        <end position="370"/>
    </location>
</feature>
<dbReference type="Pfam" id="PF00004">
    <property type="entry name" value="AAA"/>
    <property type="match status" value="1"/>
</dbReference>
<gene>
    <name evidence="10" type="ORF">HXX76_001965</name>
</gene>
<feature type="region of interest" description="Disordered" evidence="8">
    <location>
        <begin position="286"/>
        <end position="323"/>
    </location>
</feature>
<dbReference type="FunFam" id="3.40.50.300:FF:001054">
    <property type="entry name" value="ATPase, AAA family, putative"/>
    <property type="match status" value="1"/>
</dbReference>
<dbReference type="InterPro" id="IPR051701">
    <property type="entry name" value="Mito_OM_Translocase_MSP1"/>
</dbReference>
<dbReference type="InterPro" id="IPR003593">
    <property type="entry name" value="AAA+_ATPase"/>
</dbReference>
<evidence type="ECO:0000256" key="6">
    <source>
        <dbReference type="ARBA" id="ARBA00023128"/>
    </source>
</evidence>